<accession>A0A3E4Z7A6</accession>
<gene>
    <name evidence="1" type="ORF">DXB87_10800</name>
</gene>
<sequence length="100" mass="11049">MAFYIKVTREVSDKLGLTPIRNKTADGNVLLWQADLNRIEGDTIFERAERIGGKAITAQEAKAETDGTENTAEVYTPDEYKEDTPTVLPEISNDTVSTEA</sequence>
<comment type="caution">
    <text evidence="1">The sequence shown here is derived from an EMBL/GenBank/DDBJ whole genome shotgun (WGS) entry which is preliminary data.</text>
</comment>
<organism evidence="1 2">
    <name type="scientific">Phocaeicola plebeius</name>
    <dbReference type="NCBI Taxonomy" id="310297"/>
    <lineage>
        <taxon>Bacteria</taxon>
        <taxon>Pseudomonadati</taxon>
        <taxon>Bacteroidota</taxon>
        <taxon>Bacteroidia</taxon>
        <taxon>Bacteroidales</taxon>
        <taxon>Bacteroidaceae</taxon>
        <taxon>Phocaeicola</taxon>
    </lineage>
</organism>
<protein>
    <submittedName>
        <fullName evidence="1">Uncharacterized protein</fullName>
    </submittedName>
</protein>
<evidence type="ECO:0000313" key="2">
    <source>
        <dbReference type="Proteomes" id="UP000260814"/>
    </source>
</evidence>
<evidence type="ECO:0000313" key="1">
    <source>
        <dbReference type="EMBL" id="RGM90381.1"/>
    </source>
</evidence>
<dbReference type="Proteomes" id="UP000260814">
    <property type="component" value="Unassembled WGS sequence"/>
</dbReference>
<dbReference type="RefSeq" id="WP_117702175.1">
    <property type="nucleotide sequence ID" value="NZ_QSTW01000013.1"/>
</dbReference>
<proteinExistence type="predicted"/>
<reference evidence="1 2" key="1">
    <citation type="submission" date="2018-08" db="EMBL/GenBank/DDBJ databases">
        <title>A genome reference for cultivated species of the human gut microbiota.</title>
        <authorList>
            <person name="Zou Y."/>
            <person name="Xue W."/>
            <person name="Luo G."/>
        </authorList>
    </citation>
    <scope>NUCLEOTIDE SEQUENCE [LARGE SCALE GENOMIC DNA]</scope>
    <source>
        <strain evidence="1 2">OM06-2</strain>
    </source>
</reference>
<name>A0A3E4Z7A6_9BACT</name>
<dbReference type="EMBL" id="QSTW01000013">
    <property type="protein sequence ID" value="RGM90381.1"/>
    <property type="molecule type" value="Genomic_DNA"/>
</dbReference>
<dbReference type="AlphaFoldDB" id="A0A3E4Z7A6"/>